<feature type="region of interest" description="Disordered" evidence="1">
    <location>
        <begin position="1"/>
        <end position="68"/>
    </location>
</feature>
<evidence type="ECO:0000313" key="4">
    <source>
        <dbReference type="Proteomes" id="UP000272942"/>
    </source>
</evidence>
<gene>
    <name evidence="3" type="ORF">ECPE_LOCUS12804</name>
</gene>
<keyword evidence="4" id="KW-1185">Reference proteome</keyword>
<proteinExistence type="predicted"/>
<sequence length="296" mass="32290">MDNGTNCGQAQGDSNTVARSHTPLGREKLHVIDSVDSNGDLESKPYGPLTQEEAEELQREANEDTTRSEDLRQFLKEMHEKLMEEQKQHQQQQQLQNAPGFPPMQPVPNLTGNVYNAIAPSGSQYSLIGQPGPDPEVDLHTRRQSQIGQPSQGLARLISQTTRPSMTDLNIPDNPPDGGWGWIVVLGSFCCMILVDGICLSYGLLLTPQCGYSGVRPLNIIRPTNRTVAMSSQSSFVMRADRSLKPVVGSCIPVSEMGEALGTQDRALLLTPGALLIGLYLLLGSPVVRIFMAEEL</sequence>
<protein>
    <submittedName>
        <fullName evidence="5">Transmembrane protein</fullName>
    </submittedName>
</protein>
<keyword evidence="2" id="KW-1133">Transmembrane helix</keyword>
<feature type="compositionally biased region" description="Basic and acidic residues" evidence="1">
    <location>
        <begin position="56"/>
        <end position="68"/>
    </location>
</feature>
<accession>A0A183B0R9</accession>
<keyword evidence="2" id="KW-0812">Transmembrane</keyword>
<dbReference type="OrthoDB" id="6499973at2759"/>
<feature type="transmembrane region" description="Helical" evidence="2">
    <location>
        <begin position="180"/>
        <end position="206"/>
    </location>
</feature>
<dbReference type="AlphaFoldDB" id="A0A183B0R9"/>
<dbReference type="WBParaSite" id="ECPE_0001284101-mRNA-1">
    <property type="protein sequence ID" value="ECPE_0001284101-mRNA-1"/>
    <property type="gene ID" value="ECPE_0001284101"/>
</dbReference>
<evidence type="ECO:0000256" key="2">
    <source>
        <dbReference type="SAM" id="Phobius"/>
    </source>
</evidence>
<evidence type="ECO:0000256" key="1">
    <source>
        <dbReference type="SAM" id="MobiDB-lite"/>
    </source>
</evidence>
<feature type="compositionally biased region" description="Basic and acidic residues" evidence="1">
    <location>
        <begin position="24"/>
        <end position="33"/>
    </location>
</feature>
<evidence type="ECO:0000313" key="3">
    <source>
        <dbReference type="EMBL" id="VDP90076.1"/>
    </source>
</evidence>
<feature type="compositionally biased region" description="Polar residues" evidence="1">
    <location>
        <begin position="1"/>
        <end position="19"/>
    </location>
</feature>
<feature type="transmembrane region" description="Helical" evidence="2">
    <location>
        <begin position="267"/>
        <end position="292"/>
    </location>
</feature>
<name>A0A183B0R9_9TREM</name>
<dbReference type="EMBL" id="UZAN01053645">
    <property type="protein sequence ID" value="VDP90076.1"/>
    <property type="molecule type" value="Genomic_DNA"/>
</dbReference>
<reference evidence="5" key="1">
    <citation type="submission" date="2016-06" db="UniProtKB">
        <authorList>
            <consortium name="WormBaseParasite"/>
        </authorList>
    </citation>
    <scope>IDENTIFICATION</scope>
</reference>
<evidence type="ECO:0000313" key="5">
    <source>
        <dbReference type="WBParaSite" id="ECPE_0001284101-mRNA-1"/>
    </source>
</evidence>
<keyword evidence="2" id="KW-0472">Membrane</keyword>
<reference evidence="3 4" key="2">
    <citation type="submission" date="2018-11" db="EMBL/GenBank/DDBJ databases">
        <authorList>
            <consortium name="Pathogen Informatics"/>
        </authorList>
    </citation>
    <scope>NUCLEOTIDE SEQUENCE [LARGE SCALE GENOMIC DNA]</scope>
    <source>
        <strain evidence="3 4">Egypt</strain>
    </source>
</reference>
<feature type="region of interest" description="Disordered" evidence="1">
    <location>
        <begin position="83"/>
        <end position="115"/>
    </location>
</feature>
<organism evidence="5">
    <name type="scientific">Echinostoma caproni</name>
    <dbReference type="NCBI Taxonomy" id="27848"/>
    <lineage>
        <taxon>Eukaryota</taxon>
        <taxon>Metazoa</taxon>
        <taxon>Spiralia</taxon>
        <taxon>Lophotrochozoa</taxon>
        <taxon>Platyhelminthes</taxon>
        <taxon>Trematoda</taxon>
        <taxon>Digenea</taxon>
        <taxon>Plagiorchiida</taxon>
        <taxon>Echinostomata</taxon>
        <taxon>Echinostomatoidea</taxon>
        <taxon>Echinostomatidae</taxon>
        <taxon>Echinostoma</taxon>
    </lineage>
</organism>
<dbReference type="Proteomes" id="UP000272942">
    <property type="component" value="Unassembled WGS sequence"/>
</dbReference>